<dbReference type="InterPro" id="IPR044825">
    <property type="entry name" value="GLK1/2-like"/>
</dbReference>
<dbReference type="PANTHER" id="PTHR31312">
    <property type="entry name" value="TRANSCRIPTION ACTIVATOR GLK1"/>
    <property type="match status" value="1"/>
</dbReference>
<dbReference type="InterPro" id="IPR006447">
    <property type="entry name" value="Myb_dom_plants"/>
</dbReference>
<accession>A0A2P6TEA2</accession>
<feature type="region of interest" description="Disordered" evidence="7">
    <location>
        <begin position="782"/>
        <end position="818"/>
    </location>
</feature>
<dbReference type="OrthoDB" id="524326at2759"/>
<dbReference type="AlphaFoldDB" id="A0A2P6TEA2"/>
<organism evidence="8 9">
    <name type="scientific">Chlorella sorokiniana</name>
    <name type="common">Freshwater green alga</name>
    <dbReference type="NCBI Taxonomy" id="3076"/>
    <lineage>
        <taxon>Eukaryota</taxon>
        <taxon>Viridiplantae</taxon>
        <taxon>Chlorophyta</taxon>
        <taxon>core chlorophytes</taxon>
        <taxon>Trebouxiophyceae</taxon>
        <taxon>Chlorellales</taxon>
        <taxon>Chlorellaceae</taxon>
        <taxon>Chlorella clade</taxon>
        <taxon>Chlorella</taxon>
    </lineage>
</organism>
<feature type="region of interest" description="Disordered" evidence="7">
    <location>
        <begin position="432"/>
        <end position="486"/>
    </location>
</feature>
<dbReference type="EMBL" id="LHPG02000020">
    <property type="protein sequence ID" value="PRW20969.1"/>
    <property type="molecule type" value="Genomic_DNA"/>
</dbReference>
<dbReference type="Proteomes" id="UP000239899">
    <property type="component" value="Unassembled WGS sequence"/>
</dbReference>
<evidence type="ECO:0000313" key="8">
    <source>
        <dbReference type="EMBL" id="PRW20969.1"/>
    </source>
</evidence>
<keyword evidence="9" id="KW-1185">Reference proteome</keyword>
<keyword evidence="3" id="KW-0238">DNA-binding</keyword>
<evidence type="ECO:0000256" key="5">
    <source>
        <dbReference type="ARBA" id="ARBA00023242"/>
    </source>
</evidence>
<name>A0A2P6TEA2_CHLSO</name>
<evidence type="ECO:0000313" key="9">
    <source>
        <dbReference type="Proteomes" id="UP000239899"/>
    </source>
</evidence>
<feature type="compositionally biased region" description="Acidic residues" evidence="7">
    <location>
        <begin position="454"/>
        <end position="465"/>
    </location>
</feature>
<feature type="compositionally biased region" description="Low complexity" evidence="7">
    <location>
        <begin position="782"/>
        <end position="801"/>
    </location>
</feature>
<reference evidence="8 9" key="1">
    <citation type="journal article" date="2018" name="Plant J.">
        <title>Genome sequences of Chlorella sorokiniana UTEX 1602 and Micractinium conductrix SAG 241.80: implications to maltose excretion by a green alga.</title>
        <authorList>
            <person name="Arriola M.B."/>
            <person name="Velmurugan N."/>
            <person name="Zhang Y."/>
            <person name="Plunkett M.H."/>
            <person name="Hondzo H."/>
            <person name="Barney B.M."/>
        </authorList>
    </citation>
    <scope>NUCLEOTIDE SEQUENCE [LARGE SCALE GENOMIC DNA]</scope>
    <source>
        <strain evidence="9">UTEX 1602</strain>
    </source>
</reference>
<dbReference type="PANTHER" id="PTHR31312:SF1">
    <property type="entry name" value="TRANSCRIPTION ACTIVATOR GLK1"/>
    <property type="match status" value="1"/>
</dbReference>
<evidence type="ECO:0000256" key="7">
    <source>
        <dbReference type="SAM" id="MobiDB-lite"/>
    </source>
</evidence>
<evidence type="ECO:0000256" key="3">
    <source>
        <dbReference type="ARBA" id="ARBA00023125"/>
    </source>
</evidence>
<feature type="coiled-coil region" evidence="6">
    <location>
        <begin position="20"/>
        <end position="47"/>
    </location>
</feature>
<gene>
    <name evidence="8" type="ORF">C2E21_8391</name>
</gene>
<dbReference type="Pfam" id="PF03747">
    <property type="entry name" value="ADP_ribosyl_GH"/>
    <property type="match status" value="1"/>
</dbReference>
<dbReference type="GO" id="GO:0003677">
    <property type="term" value="F:DNA binding"/>
    <property type="evidence" value="ECO:0007669"/>
    <property type="project" value="UniProtKB-KW"/>
</dbReference>
<dbReference type="GO" id="GO:0045893">
    <property type="term" value="P:positive regulation of DNA-templated transcription"/>
    <property type="evidence" value="ECO:0007669"/>
    <property type="project" value="InterPro"/>
</dbReference>
<proteinExistence type="predicted"/>
<evidence type="ECO:0000256" key="1">
    <source>
        <dbReference type="ARBA" id="ARBA00004123"/>
    </source>
</evidence>
<evidence type="ECO:0000256" key="4">
    <source>
        <dbReference type="ARBA" id="ARBA00023163"/>
    </source>
</evidence>
<dbReference type="InterPro" id="IPR009057">
    <property type="entry name" value="Homeodomain-like_sf"/>
</dbReference>
<protein>
    <submittedName>
        <fullName evidence="8">Crystallin J1A-like</fullName>
    </submittedName>
</protein>
<dbReference type="Gene3D" id="1.10.4080.10">
    <property type="entry name" value="ADP-ribosylation/Crystallin J1"/>
    <property type="match status" value="1"/>
</dbReference>
<keyword evidence="4" id="KW-0804">Transcription</keyword>
<keyword evidence="2" id="KW-0805">Transcription regulation</keyword>
<dbReference type="SUPFAM" id="SSF46689">
    <property type="entry name" value="Homeodomain-like"/>
    <property type="match status" value="1"/>
</dbReference>
<dbReference type="InterPro" id="IPR005502">
    <property type="entry name" value="Ribosyl_crysJ1"/>
</dbReference>
<evidence type="ECO:0000256" key="2">
    <source>
        <dbReference type="ARBA" id="ARBA00023015"/>
    </source>
</evidence>
<dbReference type="GO" id="GO:0005634">
    <property type="term" value="C:nucleus"/>
    <property type="evidence" value="ECO:0007669"/>
    <property type="project" value="UniProtKB-SubCell"/>
</dbReference>
<dbReference type="STRING" id="3076.A0A2P6TEA2"/>
<evidence type="ECO:0000256" key="6">
    <source>
        <dbReference type="SAM" id="Coils"/>
    </source>
</evidence>
<dbReference type="InterPro" id="IPR036705">
    <property type="entry name" value="Ribosyl_crysJ1_sf"/>
</dbReference>
<keyword evidence="6" id="KW-0175">Coiled coil</keyword>
<dbReference type="NCBIfam" id="TIGR01557">
    <property type="entry name" value="myb_SHAQKYF"/>
    <property type="match status" value="1"/>
</dbReference>
<comment type="subcellular location">
    <subcellularLocation>
        <location evidence="1">Nucleus</location>
    </subcellularLocation>
</comment>
<dbReference type="GO" id="GO:0003700">
    <property type="term" value="F:DNA-binding transcription factor activity"/>
    <property type="evidence" value="ECO:0007669"/>
    <property type="project" value="InterPro"/>
</dbReference>
<keyword evidence="5" id="KW-0539">Nucleus</keyword>
<comment type="caution">
    <text evidence="8">The sequence shown here is derived from an EMBL/GenBank/DDBJ whole genome shotgun (WGS) entry which is preliminary data.</text>
</comment>
<dbReference type="Gene3D" id="1.10.10.60">
    <property type="entry name" value="Homeodomain-like"/>
    <property type="match status" value="1"/>
</dbReference>
<sequence length="818" mass="84496">MQTLTGDQRAAHDAAQPAAAAAATAAVAELEARVAALHKKAQRLNKIAGQEAAAAAVYKELATLDDQALHLQLQHAPPLDPGRAAAHAATQPLFCRLLAPAPAWADAAAAACCSAAQLRCRALHAVLGYALGDAAACSCQWVYSEAQLQTLAQGRAGLEFFHPPQCPFFDYCLGSASPYGEQTAALAESLVKAGGFDCCRYAADLFAAFGPGFGGYRDRSTKSFLRRYAAGALPPDTGSPDDQANAFTRLPPLVALYAGAGRGRLLAAVECMIRVTQNDPVAVAYGCAAALVLEAVLLGASVAAAVAGTVEWLHRRAGLVPEASPADTAGQPLQAETAQEAATDDFLAALEVGALAKPVVPPALWGEVADRLLQAAELAPLPPLEVATRLGRNCHLPNSLQTPLQILLHLEWKQAGGAVELDAASGALEASLRPNERGVEPPIMKRTTKVPPDTEQESSESDVDSELERQSRPRGRRRTRGGGPKQRVVWLPEMHADFEAAVADLGGAFCATPKAILEHMGSEGFAGSLSVANVKSHLQKYRLKEQKRMEEEEAEAVAAAAACATSSLATTGGHAGGRSGGGFGAVPPVAAVLRGSPGMPTLSPGMVPMNAIGSGEQPALAVQPALPLPPTSAHSAALSSAAGLYLAPHNVAPQPLAIGQSAEDVPFADEQLGRQAAAWRRKQQVLAAQAAALQQAAGPPSQPQQLALILLQRENLKCLQALHALHLAQMQLHLDAAQRLKEQAGAADAGWQAVEVKQEQKPSTEAIQEVLAAACMNGTSDSPTAACGAGASGSPAEGSEGLDSPAALGDAPVAMMEE</sequence>
<dbReference type="SUPFAM" id="SSF101478">
    <property type="entry name" value="ADP-ribosylglycohydrolase"/>
    <property type="match status" value="1"/>
</dbReference>